<gene>
    <name evidence="3" type="ORF">ENJ65_00910</name>
</gene>
<organism evidence="3">
    <name type="scientific">Candidatus Tenderia electrophaga</name>
    <dbReference type="NCBI Taxonomy" id="1748243"/>
    <lineage>
        <taxon>Bacteria</taxon>
        <taxon>Pseudomonadati</taxon>
        <taxon>Pseudomonadota</taxon>
        <taxon>Gammaproteobacteria</taxon>
        <taxon>Candidatus Tenderiales</taxon>
        <taxon>Candidatus Tenderiaceae</taxon>
        <taxon>Candidatus Tenderia</taxon>
    </lineage>
</organism>
<dbReference type="InterPro" id="IPR003423">
    <property type="entry name" value="OMP_efflux"/>
</dbReference>
<dbReference type="Gene3D" id="1.20.1600.10">
    <property type="entry name" value="Outer membrane efflux proteins (OEP)"/>
    <property type="match status" value="1"/>
</dbReference>
<dbReference type="SUPFAM" id="SSF56954">
    <property type="entry name" value="Outer membrane efflux proteins (OEP)"/>
    <property type="match status" value="1"/>
</dbReference>
<comment type="similarity">
    <text evidence="1">Belongs to the outer membrane factor (OMF) (TC 1.B.17) family.</text>
</comment>
<dbReference type="PANTHER" id="PTHR30203:SF24">
    <property type="entry name" value="BLR4935 PROTEIN"/>
    <property type="match status" value="1"/>
</dbReference>
<feature type="region of interest" description="Disordered" evidence="2">
    <location>
        <begin position="91"/>
        <end position="110"/>
    </location>
</feature>
<accession>A0A832J2L1</accession>
<reference evidence="3" key="1">
    <citation type="journal article" date="2020" name="mSystems">
        <title>Genome- and Community-Level Interaction Insights into Carbon Utilization and Element Cycling Functions of Hydrothermarchaeota in Hydrothermal Sediment.</title>
        <authorList>
            <person name="Zhou Z."/>
            <person name="Liu Y."/>
            <person name="Xu W."/>
            <person name="Pan J."/>
            <person name="Luo Z.H."/>
            <person name="Li M."/>
        </authorList>
    </citation>
    <scope>NUCLEOTIDE SEQUENCE [LARGE SCALE GENOMIC DNA]</scope>
    <source>
        <strain evidence="3">HyVt-505</strain>
    </source>
</reference>
<comment type="caution">
    <text evidence="3">The sequence shown here is derived from an EMBL/GenBank/DDBJ whole genome shotgun (WGS) entry which is preliminary data.</text>
</comment>
<dbReference type="AlphaFoldDB" id="A0A832J2L1"/>
<evidence type="ECO:0000256" key="2">
    <source>
        <dbReference type="SAM" id="MobiDB-lite"/>
    </source>
</evidence>
<name>A0A832J2L1_9GAMM</name>
<protein>
    <submittedName>
        <fullName evidence="3">TolC family protein</fullName>
    </submittedName>
</protein>
<evidence type="ECO:0000256" key="1">
    <source>
        <dbReference type="ARBA" id="ARBA00007613"/>
    </source>
</evidence>
<dbReference type="GO" id="GO:0015562">
    <property type="term" value="F:efflux transmembrane transporter activity"/>
    <property type="evidence" value="ECO:0007669"/>
    <property type="project" value="InterPro"/>
</dbReference>
<dbReference type="EMBL" id="DRNF01000063">
    <property type="protein sequence ID" value="HHJ80174.1"/>
    <property type="molecule type" value="Genomic_DNA"/>
</dbReference>
<dbReference type="Pfam" id="PF02321">
    <property type="entry name" value="OEP"/>
    <property type="match status" value="2"/>
</dbReference>
<dbReference type="PANTHER" id="PTHR30203">
    <property type="entry name" value="OUTER MEMBRANE CATION EFFLUX PROTEIN"/>
    <property type="match status" value="1"/>
</dbReference>
<evidence type="ECO:0000313" key="3">
    <source>
        <dbReference type="EMBL" id="HHJ80174.1"/>
    </source>
</evidence>
<dbReference type="Proteomes" id="UP000885832">
    <property type="component" value="Unassembled WGS sequence"/>
</dbReference>
<sequence length="439" mass="48192">MIAQPRIGHDEVFVLSKIFIERGSVLACASALLMIMSNNVVAQTQTWDLLSTAQRVLQEAPERGAAEAEVKARQGRLGQASVWPNPTVELGASNAMGKDDGKGGTDLNQFSISQPLPLSGRLGLQRKQAGANLKQAQANVDQQSLLLEYEAARVFHGLQFSYAQLNLAQQRLKSADEFQHIGQRREQAGDLSRLARLRLDLVRESAKQDMASAEGDFSESLSDFQTLLNMAAAEPQLVALDRFPALPPLLELEARLNAHPALMAARQGVESAGHGVAVARANRWADPEVWLAQERDVLGGRRQNAIAFGVAVTVPLWNRGKGNIDTAQANKQKAQLEVTGLQRQLGNRLRLNHLHLAHLVKQGREFRSRVLEPAEEVFQLSRKGFAAGQVEILNLVDAVDTYFSARVRYLELLKQAWLEAAALRRNAGLSLLNHEGTAQ</sequence>
<proteinExistence type="inferred from homology"/>
<dbReference type="InterPro" id="IPR010131">
    <property type="entry name" value="MdtP/NodT-like"/>
</dbReference>